<dbReference type="Proteomes" id="UP000617734">
    <property type="component" value="Unassembled WGS sequence"/>
</dbReference>
<proteinExistence type="predicted"/>
<keyword evidence="3" id="KW-1185">Reference proteome</keyword>
<reference evidence="2" key="2">
    <citation type="submission" date="2020-09" db="EMBL/GenBank/DDBJ databases">
        <authorList>
            <person name="Sun Q."/>
            <person name="Ohkuma M."/>
        </authorList>
    </citation>
    <scope>NUCLEOTIDE SEQUENCE</scope>
    <source>
        <strain evidence="2">JCM 4646</strain>
    </source>
</reference>
<gene>
    <name evidence="2" type="ORF">GCM10018781_10910</name>
</gene>
<evidence type="ECO:0000313" key="3">
    <source>
        <dbReference type="Proteomes" id="UP000617734"/>
    </source>
</evidence>
<reference evidence="2" key="1">
    <citation type="journal article" date="2014" name="Int. J. Syst. Evol. Microbiol.">
        <title>Complete genome sequence of Corynebacterium casei LMG S-19264T (=DSM 44701T), isolated from a smear-ripened cheese.</title>
        <authorList>
            <consortium name="US DOE Joint Genome Institute (JGI-PGF)"/>
            <person name="Walter F."/>
            <person name="Albersmeier A."/>
            <person name="Kalinowski J."/>
            <person name="Ruckert C."/>
        </authorList>
    </citation>
    <scope>NUCLEOTIDE SEQUENCE</scope>
    <source>
        <strain evidence="2">JCM 4646</strain>
    </source>
</reference>
<dbReference type="GeneID" id="95351596"/>
<comment type="caution">
    <text evidence="2">The sequence shown here is derived from an EMBL/GenBank/DDBJ whole genome shotgun (WGS) entry which is preliminary data.</text>
</comment>
<dbReference type="RefSeq" id="WP_190209626.1">
    <property type="nucleotide sequence ID" value="NZ_BNBO01000004.1"/>
</dbReference>
<sequence length="168" mass="17282">MGMLGKLALGVAGTGMALAVATVAVGPRMTDWYEGHHREQANYSTGSAAKASQRTVPAWLPDDASAVRFLRSTTTEDSLLRATVPGGRLPAGCTPTERKTGAAHPGPTAKDRPGAARLKAGWFPASPAAEVSGRCGHYSVVLSGDQLFAWQDGASARAAGQGGTAPRR</sequence>
<organism evidence="2 3">
    <name type="scientific">Kitasatospora indigofera</name>
    <dbReference type="NCBI Taxonomy" id="67307"/>
    <lineage>
        <taxon>Bacteria</taxon>
        <taxon>Bacillati</taxon>
        <taxon>Actinomycetota</taxon>
        <taxon>Actinomycetes</taxon>
        <taxon>Kitasatosporales</taxon>
        <taxon>Streptomycetaceae</taxon>
        <taxon>Kitasatospora</taxon>
    </lineage>
</organism>
<evidence type="ECO:0000313" key="2">
    <source>
        <dbReference type="EMBL" id="GHH62669.1"/>
    </source>
</evidence>
<name>A0A919KLQ9_9ACTN</name>
<protein>
    <submittedName>
        <fullName evidence="2">Uncharacterized protein</fullName>
    </submittedName>
</protein>
<dbReference type="AlphaFoldDB" id="A0A919KLQ9"/>
<accession>A0A919KLQ9</accession>
<dbReference type="EMBL" id="BNBO01000004">
    <property type="protein sequence ID" value="GHH62669.1"/>
    <property type="molecule type" value="Genomic_DNA"/>
</dbReference>
<evidence type="ECO:0000256" key="1">
    <source>
        <dbReference type="SAM" id="MobiDB-lite"/>
    </source>
</evidence>
<feature type="region of interest" description="Disordered" evidence="1">
    <location>
        <begin position="85"/>
        <end position="114"/>
    </location>
</feature>